<sequence length="109" mass="11814">MAADLQHNLVTIHQHPRCKSESDKQAATTGSSYSQGSSQLQLHMGKLKHESRLATAYSIFNRAATTSNSSFAFQQLPFTLLLISGAAAAFRGSKNGRATNFRLAAHITH</sequence>
<gene>
    <name evidence="2" type="ORF">Nepgr_017399</name>
</gene>
<dbReference type="AlphaFoldDB" id="A0AAD3SPC9"/>
<evidence type="ECO:0000313" key="3">
    <source>
        <dbReference type="Proteomes" id="UP001279734"/>
    </source>
</evidence>
<reference evidence="2" key="1">
    <citation type="submission" date="2023-05" db="EMBL/GenBank/DDBJ databases">
        <title>Nepenthes gracilis genome sequencing.</title>
        <authorList>
            <person name="Fukushima K."/>
        </authorList>
    </citation>
    <scope>NUCLEOTIDE SEQUENCE</scope>
    <source>
        <strain evidence="2">SING2019-196</strain>
    </source>
</reference>
<protein>
    <submittedName>
        <fullName evidence="2">Uncharacterized protein</fullName>
    </submittedName>
</protein>
<organism evidence="2 3">
    <name type="scientific">Nepenthes gracilis</name>
    <name type="common">Slender pitcher plant</name>
    <dbReference type="NCBI Taxonomy" id="150966"/>
    <lineage>
        <taxon>Eukaryota</taxon>
        <taxon>Viridiplantae</taxon>
        <taxon>Streptophyta</taxon>
        <taxon>Embryophyta</taxon>
        <taxon>Tracheophyta</taxon>
        <taxon>Spermatophyta</taxon>
        <taxon>Magnoliopsida</taxon>
        <taxon>eudicotyledons</taxon>
        <taxon>Gunneridae</taxon>
        <taxon>Pentapetalae</taxon>
        <taxon>Caryophyllales</taxon>
        <taxon>Nepenthaceae</taxon>
        <taxon>Nepenthes</taxon>
    </lineage>
</organism>
<feature type="compositionally biased region" description="Low complexity" evidence="1">
    <location>
        <begin position="30"/>
        <end position="41"/>
    </location>
</feature>
<name>A0AAD3SPC9_NEPGR</name>
<dbReference type="EMBL" id="BSYO01000015">
    <property type="protein sequence ID" value="GMH15558.1"/>
    <property type="molecule type" value="Genomic_DNA"/>
</dbReference>
<comment type="caution">
    <text evidence="2">The sequence shown here is derived from an EMBL/GenBank/DDBJ whole genome shotgun (WGS) entry which is preliminary data.</text>
</comment>
<evidence type="ECO:0000256" key="1">
    <source>
        <dbReference type="SAM" id="MobiDB-lite"/>
    </source>
</evidence>
<proteinExistence type="predicted"/>
<feature type="region of interest" description="Disordered" evidence="1">
    <location>
        <begin position="1"/>
        <end position="41"/>
    </location>
</feature>
<accession>A0AAD3SPC9</accession>
<dbReference type="Proteomes" id="UP001279734">
    <property type="component" value="Unassembled WGS sequence"/>
</dbReference>
<keyword evidence="3" id="KW-1185">Reference proteome</keyword>
<evidence type="ECO:0000313" key="2">
    <source>
        <dbReference type="EMBL" id="GMH15558.1"/>
    </source>
</evidence>